<comment type="similarity">
    <text evidence="2 4">Belongs to the AB hydrolase superfamily. Lipase family.</text>
</comment>
<dbReference type="PANTHER" id="PTHR11610">
    <property type="entry name" value="LIPASE"/>
    <property type="match status" value="1"/>
</dbReference>
<dbReference type="InterPro" id="IPR000734">
    <property type="entry name" value="TAG_lipase"/>
</dbReference>
<accession>A0AAV2SDQ2</accession>
<dbReference type="Proteomes" id="UP001497623">
    <property type="component" value="Unassembled WGS sequence"/>
</dbReference>
<dbReference type="SUPFAM" id="SSF53474">
    <property type="entry name" value="alpha/beta-Hydrolases"/>
    <property type="match status" value="1"/>
</dbReference>
<dbReference type="GO" id="GO:0016298">
    <property type="term" value="F:lipase activity"/>
    <property type="evidence" value="ECO:0007669"/>
    <property type="project" value="InterPro"/>
</dbReference>
<evidence type="ECO:0000313" key="7">
    <source>
        <dbReference type="Proteomes" id="UP001497623"/>
    </source>
</evidence>
<dbReference type="AlphaFoldDB" id="A0AAV2SDQ2"/>
<dbReference type="InterPro" id="IPR029058">
    <property type="entry name" value="AB_hydrolase_fold"/>
</dbReference>
<comment type="subcellular location">
    <subcellularLocation>
        <location evidence="1">Secreted</location>
    </subcellularLocation>
</comment>
<comment type="caution">
    <text evidence="6">The sequence shown here is derived from an EMBL/GenBank/DDBJ whole genome shotgun (WGS) entry which is preliminary data.</text>
</comment>
<organism evidence="6 7">
    <name type="scientific">Meganyctiphanes norvegica</name>
    <name type="common">Northern krill</name>
    <name type="synonym">Thysanopoda norvegica</name>
    <dbReference type="NCBI Taxonomy" id="48144"/>
    <lineage>
        <taxon>Eukaryota</taxon>
        <taxon>Metazoa</taxon>
        <taxon>Ecdysozoa</taxon>
        <taxon>Arthropoda</taxon>
        <taxon>Crustacea</taxon>
        <taxon>Multicrustacea</taxon>
        <taxon>Malacostraca</taxon>
        <taxon>Eumalacostraca</taxon>
        <taxon>Eucarida</taxon>
        <taxon>Euphausiacea</taxon>
        <taxon>Euphausiidae</taxon>
        <taxon>Meganyctiphanes</taxon>
    </lineage>
</organism>
<feature type="domain" description="Lipase" evidence="5">
    <location>
        <begin position="101"/>
        <end position="196"/>
    </location>
</feature>
<evidence type="ECO:0000313" key="6">
    <source>
        <dbReference type="EMBL" id="CAL4187337.1"/>
    </source>
</evidence>
<proteinExistence type="inferred from homology"/>
<evidence type="ECO:0000256" key="2">
    <source>
        <dbReference type="ARBA" id="ARBA00010701"/>
    </source>
</evidence>
<protein>
    <recommendedName>
        <fullName evidence="5">Lipase domain-containing protein</fullName>
    </recommendedName>
</protein>
<dbReference type="Pfam" id="PF00151">
    <property type="entry name" value="Lipase"/>
    <property type="match status" value="1"/>
</dbReference>
<name>A0AAV2SDQ2_MEGNR</name>
<dbReference type="InterPro" id="IPR013818">
    <property type="entry name" value="Lipase"/>
</dbReference>
<evidence type="ECO:0000256" key="1">
    <source>
        <dbReference type="ARBA" id="ARBA00004613"/>
    </source>
</evidence>
<dbReference type="Gene3D" id="3.40.50.1820">
    <property type="entry name" value="alpha/beta hydrolase"/>
    <property type="match status" value="1"/>
</dbReference>
<dbReference type="GO" id="GO:0005615">
    <property type="term" value="C:extracellular space"/>
    <property type="evidence" value="ECO:0007669"/>
    <property type="project" value="TreeGrafter"/>
</dbReference>
<sequence>MQVLAVLLGMGDETCRLGWRCYVYYLFLLHTVAALNIIESAEEGAKEKQLAEDALKKAVKILEKPRNIPSVGLLLFSEKNDLVPFVPPVVTAFYMWSKDYKKGKEYQKILPNNINDIKKLHFTIRKTFIIIHGFLGDGLEEWIQHMKDKLMSREDCNVISVDWPAGNSYWLPSYYSAVSRVPLVGMDTAALLKDLSFYK</sequence>
<reference evidence="6 7" key="1">
    <citation type="submission" date="2024-05" db="EMBL/GenBank/DDBJ databases">
        <authorList>
            <person name="Wallberg A."/>
        </authorList>
    </citation>
    <scope>NUCLEOTIDE SEQUENCE [LARGE SCALE GENOMIC DNA]</scope>
</reference>
<gene>
    <name evidence="6" type="ORF">MNOR_LOCUS36182</name>
</gene>
<feature type="non-terminal residue" evidence="6">
    <location>
        <position position="199"/>
    </location>
</feature>
<evidence type="ECO:0000256" key="4">
    <source>
        <dbReference type="RuleBase" id="RU004262"/>
    </source>
</evidence>
<dbReference type="EMBL" id="CAXKWB010064170">
    <property type="protein sequence ID" value="CAL4187337.1"/>
    <property type="molecule type" value="Genomic_DNA"/>
</dbReference>
<evidence type="ECO:0000259" key="5">
    <source>
        <dbReference type="Pfam" id="PF00151"/>
    </source>
</evidence>
<keyword evidence="3" id="KW-0964">Secreted</keyword>
<dbReference type="GO" id="GO:0016042">
    <property type="term" value="P:lipid catabolic process"/>
    <property type="evidence" value="ECO:0007669"/>
    <property type="project" value="TreeGrafter"/>
</dbReference>
<keyword evidence="7" id="KW-1185">Reference proteome</keyword>
<evidence type="ECO:0000256" key="3">
    <source>
        <dbReference type="ARBA" id="ARBA00022525"/>
    </source>
</evidence>